<sequence>MRRKVWLSLLGAILVLAYYFWPSSHYPAHFIEPHPVLAE</sequence>
<name>I9DR47_9ALTE</name>
<organism evidence="1 2">
    <name type="scientific">Alishewanella agri BL06</name>
    <dbReference type="NCBI Taxonomy" id="1195246"/>
    <lineage>
        <taxon>Bacteria</taxon>
        <taxon>Pseudomonadati</taxon>
        <taxon>Pseudomonadota</taxon>
        <taxon>Gammaproteobacteria</taxon>
        <taxon>Alteromonadales</taxon>
        <taxon>Alteromonadaceae</taxon>
        <taxon>Alishewanella</taxon>
    </lineage>
</organism>
<dbReference type="EMBL" id="AKKU01000017">
    <property type="protein sequence ID" value="EIW88510.1"/>
    <property type="molecule type" value="Genomic_DNA"/>
</dbReference>
<evidence type="ECO:0000313" key="1">
    <source>
        <dbReference type="EMBL" id="EIW88510.1"/>
    </source>
</evidence>
<proteinExistence type="predicted"/>
<dbReference type="AlphaFoldDB" id="I9DR47"/>
<gene>
    <name evidence="1" type="ORF">AGRI_09861</name>
</gene>
<dbReference type="Proteomes" id="UP000035062">
    <property type="component" value="Unassembled WGS sequence"/>
</dbReference>
<evidence type="ECO:0000313" key="2">
    <source>
        <dbReference type="Proteomes" id="UP000035062"/>
    </source>
</evidence>
<dbReference type="PATRIC" id="fig|1195246.3.peg.1944"/>
<accession>I9DR47</accession>
<protein>
    <submittedName>
        <fullName evidence="1">Uncharacterized protein</fullName>
    </submittedName>
</protein>
<dbReference type="STRING" id="1195246.AGRI_09861"/>
<reference evidence="1 2" key="1">
    <citation type="journal article" date="2012" name="J. Bacteriol.">
        <title>Genome Sequence of Pectin-Degrading Alishewanella agri, Isolated from Landfill Soil.</title>
        <authorList>
            <person name="Kim J."/>
            <person name="Jung J."/>
            <person name="Sung J.S."/>
            <person name="Chun J."/>
            <person name="Park W."/>
        </authorList>
    </citation>
    <scope>NUCLEOTIDE SEQUENCE [LARGE SCALE GENOMIC DNA]</scope>
    <source>
        <strain evidence="1 2">BL06</strain>
    </source>
</reference>
<keyword evidence="2" id="KW-1185">Reference proteome</keyword>
<comment type="caution">
    <text evidence="1">The sequence shown here is derived from an EMBL/GenBank/DDBJ whole genome shotgun (WGS) entry which is preliminary data.</text>
</comment>